<reference evidence="2 3" key="1">
    <citation type="submission" date="2020-08" db="EMBL/GenBank/DDBJ databases">
        <title>Genomic Encyclopedia of Type Strains, Phase IV (KMG-IV): sequencing the most valuable type-strain genomes for metagenomic binning, comparative biology and taxonomic classification.</title>
        <authorList>
            <person name="Goeker M."/>
        </authorList>
    </citation>
    <scope>NUCLEOTIDE SEQUENCE [LARGE SCALE GENOMIC DNA]</scope>
    <source>
        <strain evidence="2 3">DSM 17498</strain>
    </source>
</reference>
<evidence type="ECO:0000256" key="1">
    <source>
        <dbReference type="SAM" id="SignalP"/>
    </source>
</evidence>
<keyword evidence="1" id="KW-0732">Signal</keyword>
<dbReference type="InterPro" id="IPR058110">
    <property type="entry name" value="GCG_CRPN_dom"/>
</dbReference>
<name>A0A840MZN8_9BRAD</name>
<dbReference type="AlphaFoldDB" id="A0A840MZN8"/>
<feature type="signal peptide" evidence="1">
    <location>
        <begin position="1"/>
        <end position="22"/>
    </location>
</feature>
<dbReference type="NCBIfam" id="NF047412">
    <property type="entry name" value="sig_GCG_CRPN_rpt"/>
    <property type="match status" value="1"/>
</dbReference>
<organism evidence="2 3">
    <name type="scientific">Afipia massiliensis</name>
    <dbReference type="NCBI Taxonomy" id="211460"/>
    <lineage>
        <taxon>Bacteria</taxon>
        <taxon>Pseudomonadati</taxon>
        <taxon>Pseudomonadota</taxon>
        <taxon>Alphaproteobacteria</taxon>
        <taxon>Hyphomicrobiales</taxon>
        <taxon>Nitrobacteraceae</taxon>
        <taxon>Afipia</taxon>
    </lineage>
</organism>
<comment type="caution">
    <text evidence="2">The sequence shown here is derived from an EMBL/GenBank/DDBJ whole genome shotgun (WGS) entry which is preliminary data.</text>
</comment>
<proteinExistence type="predicted"/>
<dbReference type="RefSeq" id="WP_184083714.1">
    <property type="nucleotide sequence ID" value="NZ_JACHIJ010000002.1"/>
</dbReference>
<feature type="chain" id="PRO_5032958873" evidence="1">
    <location>
        <begin position="23"/>
        <end position="87"/>
    </location>
</feature>
<gene>
    <name evidence="2" type="ORF">HNQ36_001631</name>
</gene>
<protein>
    <submittedName>
        <fullName evidence="2">Uncharacterized protein</fullName>
    </submittedName>
</protein>
<dbReference type="Proteomes" id="UP000521227">
    <property type="component" value="Unassembled WGS sequence"/>
</dbReference>
<accession>A0A840MZN8</accession>
<evidence type="ECO:0000313" key="3">
    <source>
        <dbReference type="Proteomes" id="UP000521227"/>
    </source>
</evidence>
<evidence type="ECO:0000313" key="2">
    <source>
        <dbReference type="EMBL" id="MBB5051677.1"/>
    </source>
</evidence>
<dbReference type="EMBL" id="JACHIJ010000002">
    <property type="protein sequence ID" value="MBB5051677.1"/>
    <property type="molecule type" value="Genomic_DNA"/>
</dbReference>
<sequence>MKAFSAAVVLATAMLGAGAAQAMPIASPATAARGDVVAVKDGCGVGFHRLSSGVCRPQPEGPRLMRLFARKCQVGYRRNLAGRCRRE</sequence>